<evidence type="ECO:0000256" key="1">
    <source>
        <dbReference type="ARBA" id="ARBA00022658"/>
    </source>
</evidence>
<sequence length="868" mass="91796">MYGNDIGSLRLEFLASRRWTTLWLRESSQGPGWKTDYVAIPQDAEVLRFVGITGNASIALDGLGVGVGVPVLGLEELACDFAWDTCRWLNTGNASWQRASGQGSGGWLEADGNVSDGQAFIIESPIFTPNAAEKGLVFSYMLTGLSPVLEVEHKTEFANWSTLFADSGDTGATGAAWKGSSIRVPEGTVGLRLRASLAAGEKATVGAVSIAEVVSSFANMTCSFEVDHCGWFSGPGVWQLAGTQSGVTGPDAAFRSDSYTATAVRMSSDLTPEAILTSPVFPAAASKFYLEFAYHMTGQGIRSLELLYLHRGHWSRRWSRRGSQGTAWQQAKVILPAGTEMLRFVSISTDWYFGVFALDSLVAWAPAGSGPVPLVPFSLYTRNDHNCAIIWARGGLKCWGSGRDGRTGYGATVKLGDGPGEMGVDLPFVDLGGQKPVQMSCGNWFNCVVLDGGTVSCWGGQGSQGQLGDGSGTRIGDEPMEMGRNLPTVDLGTGAVALEVAAGIYHVCVLLRGGSVKCWGRGFSLGLGDTLTRGALPEHMGDRLPFVDLGTDFHAVQIIVGGEHSCALSSQGKVKCWGRGPAVGLGLDWDQNFQYTNIWDQRVGTSPGHMGDQLPFLDLGLEVLQITAGNFHTCAVLADHSLKCWGNNHYSALGHGTGVNDVATVQVDANLPKTLLGSGVSVMKVVGGISHTCAILQDETLKCWGRNHNGQLGQGSVELLGSRPEHMGDALPAVDLNNLGVREVIAGASHTCVRLEDDSTRCWGLNTDGQLGLGHTEKVGDDPGEMGAALVPAELFEKEKPGAGLEGLSIGGGSSEGWLLLQHNGSFGLVCDDGFTDATAQAAIGMCFQISRKGTLFIAGLLHLLQSF</sequence>
<dbReference type="GO" id="GO:0005085">
    <property type="term" value="F:guanyl-nucleotide exchange factor activity"/>
    <property type="evidence" value="ECO:0007669"/>
    <property type="project" value="TreeGrafter"/>
</dbReference>
<dbReference type="SUPFAM" id="SSF50985">
    <property type="entry name" value="RCC1/BLIP-II"/>
    <property type="match status" value="1"/>
</dbReference>
<dbReference type="PROSITE" id="PS50012">
    <property type="entry name" value="RCC1_3"/>
    <property type="match status" value="4"/>
</dbReference>
<dbReference type="InterPro" id="IPR000998">
    <property type="entry name" value="MAM_dom"/>
</dbReference>
<reference evidence="5" key="1">
    <citation type="submission" date="2021-02" db="EMBL/GenBank/DDBJ databases">
        <authorList>
            <person name="Dougan E. K."/>
            <person name="Rhodes N."/>
            <person name="Thang M."/>
            <person name="Chan C."/>
        </authorList>
    </citation>
    <scope>NUCLEOTIDE SEQUENCE</scope>
</reference>
<gene>
    <name evidence="5" type="primary">HERC6</name>
    <name evidence="5" type="ORF">SNAT2548_LOCUS29040</name>
</gene>
<dbReference type="PANTHER" id="PTHR45982:SF1">
    <property type="entry name" value="REGULATOR OF CHROMOSOME CONDENSATION"/>
    <property type="match status" value="1"/>
</dbReference>
<proteinExistence type="predicted"/>
<evidence type="ECO:0000259" key="4">
    <source>
        <dbReference type="PROSITE" id="PS50060"/>
    </source>
</evidence>
<keyword evidence="1" id="KW-0344">Guanine-nucleotide releasing factor</keyword>
<evidence type="ECO:0000256" key="2">
    <source>
        <dbReference type="ARBA" id="ARBA00022737"/>
    </source>
</evidence>
<organism evidence="5 6">
    <name type="scientific">Symbiodinium natans</name>
    <dbReference type="NCBI Taxonomy" id="878477"/>
    <lineage>
        <taxon>Eukaryota</taxon>
        <taxon>Sar</taxon>
        <taxon>Alveolata</taxon>
        <taxon>Dinophyceae</taxon>
        <taxon>Suessiales</taxon>
        <taxon>Symbiodiniaceae</taxon>
        <taxon>Symbiodinium</taxon>
    </lineage>
</organism>
<keyword evidence="6" id="KW-1185">Reference proteome</keyword>
<feature type="repeat" description="RCC1" evidence="3">
    <location>
        <begin position="514"/>
        <end position="571"/>
    </location>
</feature>
<dbReference type="PROSITE" id="PS50060">
    <property type="entry name" value="MAM_2"/>
    <property type="match status" value="2"/>
</dbReference>
<dbReference type="OrthoDB" id="439959at2759"/>
<dbReference type="InterPro" id="IPR000408">
    <property type="entry name" value="Reg_chr_condens"/>
</dbReference>
<dbReference type="Pfam" id="PF00629">
    <property type="entry name" value="MAM"/>
    <property type="match status" value="1"/>
</dbReference>
<dbReference type="Pfam" id="PF25390">
    <property type="entry name" value="WD40_RLD"/>
    <property type="match status" value="1"/>
</dbReference>
<name>A0A812TB24_9DINO</name>
<keyword evidence="2" id="KW-0677">Repeat</keyword>
<evidence type="ECO:0000313" key="5">
    <source>
        <dbReference type="EMBL" id="CAE7518824.1"/>
    </source>
</evidence>
<comment type="caution">
    <text evidence="5">The sequence shown here is derived from an EMBL/GenBank/DDBJ whole genome shotgun (WGS) entry which is preliminary data.</text>
</comment>
<dbReference type="EMBL" id="CAJNDS010002541">
    <property type="protein sequence ID" value="CAE7518824.1"/>
    <property type="molecule type" value="Genomic_DNA"/>
</dbReference>
<dbReference type="PRINTS" id="PR00633">
    <property type="entry name" value="RCCNDNSATION"/>
</dbReference>
<feature type="domain" description="MAM" evidence="4">
    <location>
        <begin position="77"/>
        <end position="224"/>
    </location>
</feature>
<dbReference type="InterPro" id="IPR013320">
    <property type="entry name" value="ConA-like_dom_sf"/>
</dbReference>
<dbReference type="InterPro" id="IPR009091">
    <property type="entry name" value="RCC1/BLIP-II"/>
</dbReference>
<dbReference type="Gene3D" id="2.60.120.200">
    <property type="match status" value="3"/>
</dbReference>
<dbReference type="SUPFAM" id="SSF49899">
    <property type="entry name" value="Concanavalin A-like lectins/glucanases"/>
    <property type="match status" value="2"/>
</dbReference>
<accession>A0A812TB24</accession>
<feature type="repeat" description="RCC1" evidence="3">
    <location>
        <begin position="640"/>
        <end position="698"/>
    </location>
</feature>
<dbReference type="PANTHER" id="PTHR45982">
    <property type="entry name" value="REGULATOR OF CHROMOSOME CONDENSATION"/>
    <property type="match status" value="1"/>
</dbReference>
<feature type="domain" description="MAM" evidence="4">
    <location>
        <begin position="220"/>
        <end position="361"/>
    </location>
</feature>
<dbReference type="InterPro" id="IPR058923">
    <property type="entry name" value="RCC1-like_dom"/>
</dbReference>
<dbReference type="InterPro" id="IPR051553">
    <property type="entry name" value="Ran_GTPase-activating"/>
</dbReference>
<evidence type="ECO:0000256" key="3">
    <source>
        <dbReference type="PROSITE-ProRule" id="PRU00235"/>
    </source>
</evidence>
<dbReference type="GO" id="GO:0016020">
    <property type="term" value="C:membrane"/>
    <property type="evidence" value="ECO:0007669"/>
    <property type="project" value="InterPro"/>
</dbReference>
<feature type="repeat" description="RCC1" evidence="3">
    <location>
        <begin position="572"/>
        <end position="639"/>
    </location>
</feature>
<feature type="repeat" description="RCC1" evidence="3">
    <location>
        <begin position="699"/>
        <end position="757"/>
    </location>
</feature>
<dbReference type="SMART" id="SM00137">
    <property type="entry name" value="MAM"/>
    <property type="match status" value="1"/>
</dbReference>
<dbReference type="AlphaFoldDB" id="A0A812TB24"/>
<dbReference type="GO" id="GO:0005737">
    <property type="term" value="C:cytoplasm"/>
    <property type="evidence" value="ECO:0007669"/>
    <property type="project" value="TreeGrafter"/>
</dbReference>
<dbReference type="Proteomes" id="UP000604046">
    <property type="component" value="Unassembled WGS sequence"/>
</dbReference>
<dbReference type="Gene3D" id="2.130.10.30">
    <property type="entry name" value="Regulator of chromosome condensation 1/beta-lactamase-inhibitor protein II"/>
    <property type="match status" value="2"/>
</dbReference>
<protein>
    <submittedName>
        <fullName evidence="5">HERC6 protein</fullName>
    </submittedName>
</protein>
<evidence type="ECO:0000313" key="6">
    <source>
        <dbReference type="Proteomes" id="UP000604046"/>
    </source>
</evidence>